<dbReference type="Proteomes" id="UP001597196">
    <property type="component" value="Unassembled WGS sequence"/>
</dbReference>
<comment type="similarity">
    <text evidence="5">Belongs to the peptidase C1 family.</text>
</comment>
<evidence type="ECO:0000313" key="6">
    <source>
        <dbReference type="EMBL" id="MFD1430740.1"/>
    </source>
</evidence>
<accession>A0ABW4CLU9</accession>
<dbReference type="PIRSF" id="PIRSF005700">
    <property type="entry name" value="PepC"/>
    <property type="match status" value="1"/>
</dbReference>
<evidence type="ECO:0000256" key="5">
    <source>
        <dbReference type="PIRNR" id="PIRNR005700"/>
    </source>
</evidence>
<dbReference type="PROSITE" id="PS00639">
    <property type="entry name" value="THIOL_PROTEASE_HIS"/>
    <property type="match status" value="1"/>
</dbReference>
<dbReference type="GO" id="GO:0004177">
    <property type="term" value="F:aminopeptidase activity"/>
    <property type="evidence" value="ECO:0007669"/>
    <property type="project" value="UniProtKB-KW"/>
</dbReference>
<dbReference type="SUPFAM" id="SSF54001">
    <property type="entry name" value="Cysteine proteinases"/>
    <property type="match status" value="1"/>
</dbReference>
<gene>
    <name evidence="6" type="ORF">ACFQ4P_10865</name>
</gene>
<organism evidence="6 7">
    <name type="scientific">Lacticaseibacillus mingshuiensis</name>
    <dbReference type="NCBI Taxonomy" id="2799574"/>
    <lineage>
        <taxon>Bacteria</taxon>
        <taxon>Bacillati</taxon>
        <taxon>Bacillota</taxon>
        <taxon>Bacilli</taxon>
        <taxon>Lactobacillales</taxon>
        <taxon>Lactobacillaceae</taxon>
        <taxon>Lacticaseibacillus</taxon>
    </lineage>
</organism>
<evidence type="ECO:0000256" key="4">
    <source>
        <dbReference type="ARBA" id="ARBA00022807"/>
    </source>
</evidence>
<dbReference type="CDD" id="cd00585">
    <property type="entry name" value="Peptidase_C1B"/>
    <property type="match status" value="1"/>
</dbReference>
<sequence>MSNAISFDQIDAFRKELAAKPASDVVAKAVQNVGPKAAIQSALHDEAVTPVFSVELDTGAVANQKHSGRCWLFSELNTMRHAVAKKIGVKDLEFSQAFLAFYDRLEKSNLFLEAILSSADKPLDDRALSDLLSQPNGDGGQFDNAPALIAKYGIVPKSVMPETYNSENTTELNSVLNLKLRKDASDLRTAFAAGASADTLAATKQAMLSDIYRILAYAYGTVPATFDFEYRDDKKEYHIDRDLTPKSFYEKYVGWDLAEFVTLVSTPEAGKNYYQAYTIPSQNTVVGGRPIIFVNVPEADLKAAAIAQLQGGEAVWFGNDVLQDMERKSGALKGGLYDFGQLFDLDLTMDKATRFATGEAEVSHAMTLTGVDLVDGQPRRWKVENSWGKENGNDGYYVADAKWFDDYVYEAAINKDYLSEKILAAAATTPIELPSWDSLH</sequence>
<keyword evidence="2 5" id="KW-0645">Protease</keyword>
<dbReference type="Gene3D" id="3.90.70.10">
    <property type="entry name" value="Cysteine proteinases"/>
    <property type="match status" value="1"/>
</dbReference>
<comment type="caution">
    <text evidence="6">The sequence shown here is derived from an EMBL/GenBank/DDBJ whole genome shotgun (WGS) entry which is preliminary data.</text>
</comment>
<dbReference type="InterPro" id="IPR025660">
    <property type="entry name" value="Pept_his_AS"/>
</dbReference>
<dbReference type="InterPro" id="IPR004134">
    <property type="entry name" value="Peptidase_C1B"/>
</dbReference>
<evidence type="ECO:0000313" key="7">
    <source>
        <dbReference type="Proteomes" id="UP001597196"/>
    </source>
</evidence>
<keyword evidence="7" id="KW-1185">Reference proteome</keyword>
<keyword evidence="5 6" id="KW-0031">Aminopeptidase</keyword>
<name>A0ABW4CLU9_9LACO</name>
<keyword evidence="4 5" id="KW-0788">Thiol protease</keyword>
<dbReference type="Pfam" id="PF03051">
    <property type="entry name" value="Peptidase_C1_2"/>
    <property type="match status" value="1"/>
</dbReference>
<dbReference type="EMBL" id="JBHTOC010000016">
    <property type="protein sequence ID" value="MFD1430740.1"/>
    <property type="molecule type" value="Genomic_DNA"/>
</dbReference>
<dbReference type="RefSeq" id="WP_203627780.1">
    <property type="nucleotide sequence ID" value="NZ_BOLQ01000015.1"/>
</dbReference>
<proteinExistence type="inferred from homology"/>
<evidence type="ECO:0000256" key="2">
    <source>
        <dbReference type="ARBA" id="ARBA00022670"/>
    </source>
</evidence>
<dbReference type="PANTHER" id="PTHR10363">
    <property type="entry name" value="BLEOMYCIN HYDROLASE"/>
    <property type="match status" value="1"/>
</dbReference>
<dbReference type="InterPro" id="IPR038765">
    <property type="entry name" value="Papain-like_cys_pep_sf"/>
</dbReference>
<keyword evidence="3 5" id="KW-0378">Hydrolase</keyword>
<protein>
    <recommendedName>
        <fullName evidence="5">Aminopeptidase</fullName>
    </recommendedName>
</protein>
<reference evidence="7" key="1">
    <citation type="journal article" date="2019" name="Int. J. Syst. Evol. Microbiol.">
        <title>The Global Catalogue of Microorganisms (GCM) 10K type strain sequencing project: providing services to taxonomists for standard genome sequencing and annotation.</title>
        <authorList>
            <consortium name="The Broad Institute Genomics Platform"/>
            <consortium name="The Broad Institute Genome Sequencing Center for Infectious Disease"/>
            <person name="Wu L."/>
            <person name="Ma J."/>
        </authorList>
    </citation>
    <scope>NUCLEOTIDE SEQUENCE [LARGE SCALE GENOMIC DNA]</scope>
    <source>
        <strain evidence="7">CCM 8980</strain>
    </source>
</reference>
<evidence type="ECO:0000256" key="1">
    <source>
        <dbReference type="ARBA" id="ARBA00004496"/>
    </source>
</evidence>
<dbReference type="PANTHER" id="PTHR10363:SF2">
    <property type="entry name" value="BLEOMYCIN HYDROLASE"/>
    <property type="match status" value="1"/>
</dbReference>
<evidence type="ECO:0000256" key="3">
    <source>
        <dbReference type="ARBA" id="ARBA00022801"/>
    </source>
</evidence>
<comment type="subcellular location">
    <subcellularLocation>
        <location evidence="1">Cytoplasm</location>
    </subcellularLocation>
</comment>